<reference evidence="3 4" key="1">
    <citation type="submission" date="2021-01" db="EMBL/GenBank/DDBJ databases">
        <title>Whole genome shotgun sequence of Planobispora siamensis NBRC 107568.</title>
        <authorList>
            <person name="Komaki H."/>
            <person name="Tamura T."/>
        </authorList>
    </citation>
    <scope>NUCLEOTIDE SEQUENCE [LARGE SCALE GENOMIC DNA]</scope>
    <source>
        <strain evidence="3 4">NBRC 107568</strain>
    </source>
</reference>
<sequence>MLGPVAMELSEILIAIAQVAVGGGIVQGALAWSRRRSELRQLDRQTDSVAVGAADTVVTMLRTELQDAKVAAEETSKRNAAEQADLRRQIQHLGEEVSRLRADLVIARAEIARLKSDREGELS</sequence>
<feature type="transmembrane region" description="Helical" evidence="2">
    <location>
        <begin position="12"/>
        <end position="32"/>
    </location>
</feature>
<keyword evidence="2" id="KW-0472">Membrane</keyword>
<dbReference type="Proteomes" id="UP000619788">
    <property type="component" value="Unassembled WGS sequence"/>
</dbReference>
<keyword evidence="4" id="KW-1185">Reference proteome</keyword>
<evidence type="ECO:0000256" key="2">
    <source>
        <dbReference type="SAM" id="Phobius"/>
    </source>
</evidence>
<evidence type="ECO:0000256" key="1">
    <source>
        <dbReference type="SAM" id="Coils"/>
    </source>
</evidence>
<dbReference type="EMBL" id="BOOJ01000052">
    <property type="protein sequence ID" value="GIH95451.1"/>
    <property type="molecule type" value="Genomic_DNA"/>
</dbReference>
<comment type="caution">
    <text evidence="3">The sequence shown here is derived from an EMBL/GenBank/DDBJ whole genome shotgun (WGS) entry which is preliminary data.</text>
</comment>
<keyword evidence="1" id="KW-0175">Coiled coil</keyword>
<evidence type="ECO:0000313" key="3">
    <source>
        <dbReference type="EMBL" id="GIH95451.1"/>
    </source>
</evidence>
<keyword evidence="2" id="KW-1133">Transmembrane helix</keyword>
<proteinExistence type="predicted"/>
<organism evidence="3 4">
    <name type="scientific">Planobispora siamensis</name>
    <dbReference type="NCBI Taxonomy" id="936338"/>
    <lineage>
        <taxon>Bacteria</taxon>
        <taxon>Bacillati</taxon>
        <taxon>Actinomycetota</taxon>
        <taxon>Actinomycetes</taxon>
        <taxon>Streptosporangiales</taxon>
        <taxon>Streptosporangiaceae</taxon>
        <taxon>Planobispora</taxon>
    </lineage>
</organism>
<evidence type="ECO:0000313" key="4">
    <source>
        <dbReference type="Proteomes" id="UP000619788"/>
    </source>
</evidence>
<feature type="coiled-coil region" evidence="1">
    <location>
        <begin position="83"/>
        <end position="117"/>
    </location>
</feature>
<protein>
    <submittedName>
        <fullName evidence="3">Uncharacterized protein</fullName>
    </submittedName>
</protein>
<accession>A0A8J3SMT0</accession>
<keyword evidence="2" id="KW-0812">Transmembrane</keyword>
<name>A0A8J3SMT0_9ACTN</name>
<gene>
    <name evidence="3" type="ORF">Psi01_60810</name>
</gene>
<dbReference type="AlphaFoldDB" id="A0A8J3SMT0"/>